<protein>
    <recommendedName>
        <fullName evidence="1">EAL domain-containing protein</fullName>
    </recommendedName>
</protein>
<dbReference type="PANTHER" id="PTHR33121:SF70">
    <property type="entry name" value="SIGNALING PROTEIN YKOW"/>
    <property type="match status" value="1"/>
</dbReference>
<dbReference type="GO" id="GO:0071111">
    <property type="term" value="F:cyclic-guanylate-specific phosphodiesterase activity"/>
    <property type="evidence" value="ECO:0007669"/>
    <property type="project" value="InterPro"/>
</dbReference>
<dbReference type="Pfam" id="PF00563">
    <property type="entry name" value="EAL"/>
    <property type="match status" value="1"/>
</dbReference>
<evidence type="ECO:0000313" key="3">
    <source>
        <dbReference type="Proteomes" id="UP000237447"/>
    </source>
</evidence>
<dbReference type="AlphaFoldDB" id="A0AAE5RWK9"/>
<evidence type="ECO:0000313" key="2">
    <source>
        <dbReference type="EMBL" id="POO50803.1"/>
    </source>
</evidence>
<comment type="caution">
    <text evidence="2">The sequence shown here is derived from an EMBL/GenBank/DDBJ whole genome shotgun (WGS) entry which is preliminary data.</text>
</comment>
<dbReference type="SUPFAM" id="SSF141868">
    <property type="entry name" value="EAL domain-like"/>
    <property type="match status" value="1"/>
</dbReference>
<dbReference type="InterPro" id="IPR050706">
    <property type="entry name" value="Cyclic-di-GMP_PDE-like"/>
</dbReference>
<dbReference type="Gene3D" id="3.20.20.450">
    <property type="entry name" value="EAL domain"/>
    <property type="match status" value="1"/>
</dbReference>
<dbReference type="EMBL" id="NXEJ01000007">
    <property type="protein sequence ID" value="POO50803.1"/>
    <property type="molecule type" value="Genomic_DNA"/>
</dbReference>
<dbReference type="RefSeq" id="WP_103659200.1">
    <property type="nucleotide sequence ID" value="NZ_QSWI01000009.1"/>
</dbReference>
<dbReference type="InterPro" id="IPR035919">
    <property type="entry name" value="EAL_sf"/>
</dbReference>
<organism evidence="2 3">
    <name type="scientific">Agrobacterium rosae</name>
    <dbReference type="NCBI Taxonomy" id="1972867"/>
    <lineage>
        <taxon>Bacteria</taxon>
        <taxon>Pseudomonadati</taxon>
        <taxon>Pseudomonadota</taxon>
        <taxon>Alphaproteobacteria</taxon>
        <taxon>Hyphomicrobiales</taxon>
        <taxon>Rhizobiaceae</taxon>
        <taxon>Rhizobium/Agrobacterium group</taxon>
        <taxon>Agrobacterium</taxon>
    </lineage>
</organism>
<dbReference type="PROSITE" id="PS50883">
    <property type="entry name" value="EAL"/>
    <property type="match status" value="1"/>
</dbReference>
<gene>
    <name evidence="2" type="ORF">CPJ18_14835</name>
</gene>
<dbReference type="CDD" id="cd01948">
    <property type="entry name" value="EAL"/>
    <property type="match status" value="1"/>
</dbReference>
<proteinExistence type="predicted"/>
<name>A0AAE5RWK9_9HYPH</name>
<feature type="domain" description="EAL" evidence="1">
    <location>
        <begin position="1"/>
        <end position="215"/>
    </location>
</feature>
<evidence type="ECO:0000259" key="1">
    <source>
        <dbReference type="PROSITE" id="PS50883"/>
    </source>
</evidence>
<dbReference type="PANTHER" id="PTHR33121">
    <property type="entry name" value="CYCLIC DI-GMP PHOSPHODIESTERASE PDEF"/>
    <property type="match status" value="1"/>
</dbReference>
<dbReference type="SMART" id="SM00052">
    <property type="entry name" value="EAL"/>
    <property type="match status" value="1"/>
</dbReference>
<reference evidence="2 3" key="1">
    <citation type="journal article" date="2018" name="Syst. Appl. Microbiol.">
        <title>Agrobacterium rosae sp. nov., isolated from galls on different agricultural crops.</title>
        <authorList>
            <person name="Kuzmanovic N."/>
            <person name="Pulawska J."/>
            <person name="Smalla K."/>
            <person name="Nesme X."/>
        </authorList>
    </citation>
    <scope>NUCLEOTIDE SEQUENCE [LARGE SCALE GENOMIC DNA]</scope>
    <source>
        <strain evidence="2 3">NCPPB 1650</strain>
    </source>
</reference>
<dbReference type="Proteomes" id="UP000237447">
    <property type="component" value="Unassembled WGS sequence"/>
</dbReference>
<dbReference type="InterPro" id="IPR001633">
    <property type="entry name" value="EAL_dom"/>
</dbReference>
<sequence>MARWNHPVEGILTPDKFLAIAEDLDAVAAIDGIILEKALADFRRWQAAGIPIPKVSVNVSARRLHDPGLTTTLDGLHIQPGTLSFELLESIFLDDSDEIAIRNMQTLRQLGIDIEIDDFGTGHASIIGLLKVNPSTLKVDRELVRLAPQSTEQRKLLSSIIDIGHSLGIKVVAEGVETAEHIRILQDMGCDSLQGYALCRPLPAHQIQSFVAAEAWRSAPSKIQRAAG</sequence>
<accession>A0AAE5RWK9</accession>